<sequence length="130" mass="14695">MLINSVFILITASISLGIEFYHYATGAEEVSTIFYVFHLIVTVSFFLVMSVCTSFMFFHIYTIVVNRTTREHIKGLPGGTPSMEHVKDLFLAPLGPVYVSYTAVCVLCFLLFCPIHVRVGMLQHFMLQCT</sequence>
<feature type="transmembrane region" description="Helical" evidence="1">
    <location>
        <begin position="36"/>
        <end position="61"/>
    </location>
</feature>
<evidence type="ECO:0000313" key="2">
    <source>
        <dbReference type="EMBL" id="CAE0264323.1"/>
    </source>
</evidence>
<keyword evidence="1" id="KW-0812">Transmembrane</keyword>
<gene>
    <name evidence="2" type="ORF">PBIL07802_LOCUS26627</name>
</gene>
<protein>
    <submittedName>
        <fullName evidence="2">Uncharacterized protein</fullName>
    </submittedName>
</protein>
<keyword evidence="1" id="KW-1133">Transmembrane helix</keyword>
<keyword evidence="1" id="KW-0472">Membrane</keyword>
<accession>A0A7S3LUF3</accession>
<dbReference type="EMBL" id="HBIB01040847">
    <property type="protein sequence ID" value="CAE0264323.1"/>
    <property type="molecule type" value="Transcribed_RNA"/>
</dbReference>
<organism evidence="2">
    <name type="scientific">Palpitomonas bilix</name>
    <dbReference type="NCBI Taxonomy" id="652834"/>
    <lineage>
        <taxon>Eukaryota</taxon>
        <taxon>Eukaryota incertae sedis</taxon>
    </lineage>
</organism>
<proteinExistence type="predicted"/>
<feature type="transmembrane region" description="Helical" evidence="1">
    <location>
        <begin position="6"/>
        <end position="24"/>
    </location>
</feature>
<name>A0A7S3LUF3_9EUKA</name>
<dbReference type="AlphaFoldDB" id="A0A7S3LUF3"/>
<evidence type="ECO:0000256" key="1">
    <source>
        <dbReference type="SAM" id="Phobius"/>
    </source>
</evidence>
<reference evidence="2" key="1">
    <citation type="submission" date="2021-01" db="EMBL/GenBank/DDBJ databases">
        <authorList>
            <person name="Corre E."/>
            <person name="Pelletier E."/>
            <person name="Niang G."/>
            <person name="Scheremetjew M."/>
            <person name="Finn R."/>
            <person name="Kale V."/>
            <person name="Holt S."/>
            <person name="Cochrane G."/>
            <person name="Meng A."/>
            <person name="Brown T."/>
            <person name="Cohen L."/>
        </authorList>
    </citation>
    <scope>NUCLEOTIDE SEQUENCE</scope>
    <source>
        <strain evidence="2">NIES-2562</strain>
    </source>
</reference>
<feature type="transmembrane region" description="Helical" evidence="1">
    <location>
        <begin position="98"/>
        <end position="117"/>
    </location>
</feature>